<dbReference type="Gene3D" id="3.40.570.10">
    <property type="entry name" value="Extracellular Endonuclease, subunit A"/>
    <property type="match status" value="1"/>
</dbReference>
<dbReference type="AlphaFoldDB" id="A0A6P8G392"/>
<evidence type="ECO:0000313" key="5">
    <source>
        <dbReference type="RefSeq" id="XP_042565256.1"/>
    </source>
</evidence>
<dbReference type="GeneID" id="105901129"/>
<dbReference type="SMART" id="SM00892">
    <property type="entry name" value="Endonuclease_NS"/>
    <property type="match status" value="1"/>
</dbReference>
<dbReference type="GO" id="GO:0003676">
    <property type="term" value="F:nucleic acid binding"/>
    <property type="evidence" value="ECO:0007669"/>
    <property type="project" value="InterPro"/>
</dbReference>
<dbReference type="PANTHER" id="PTHR21472:SF21">
    <property type="entry name" value="ENDONUCLEASE DOMAIN-CONTAINING 1 PROTEIN-LIKE-RELATED"/>
    <property type="match status" value="1"/>
</dbReference>
<dbReference type="Pfam" id="PF01223">
    <property type="entry name" value="Endonuclease_NS"/>
    <property type="match status" value="1"/>
</dbReference>
<dbReference type="InterPro" id="IPR039015">
    <property type="entry name" value="ENDOD1"/>
</dbReference>
<dbReference type="GO" id="GO:0016787">
    <property type="term" value="F:hydrolase activity"/>
    <property type="evidence" value="ECO:0007669"/>
    <property type="project" value="InterPro"/>
</dbReference>
<dbReference type="InterPro" id="IPR001604">
    <property type="entry name" value="Endo_G_ENPP1-like_dom"/>
</dbReference>
<dbReference type="KEGG" id="char:105901129"/>
<dbReference type="RefSeq" id="XP_031433674.1">
    <property type="nucleotide sequence ID" value="XM_031577814.2"/>
</dbReference>
<gene>
    <name evidence="4 5" type="primary">LOC105901129</name>
</gene>
<dbReference type="SMART" id="SM00477">
    <property type="entry name" value="NUC"/>
    <property type="match status" value="1"/>
</dbReference>
<evidence type="ECO:0000259" key="2">
    <source>
        <dbReference type="SMART" id="SM00892"/>
    </source>
</evidence>
<dbReference type="SUPFAM" id="SSF54060">
    <property type="entry name" value="His-Me finger endonucleases"/>
    <property type="match status" value="1"/>
</dbReference>
<dbReference type="GO" id="GO:0046872">
    <property type="term" value="F:metal ion binding"/>
    <property type="evidence" value="ECO:0007669"/>
    <property type="project" value="InterPro"/>
</dbReference>
<evidence type="ECO:0000313" key="3">
    <source>
        <dbReference type="Proteomes" id="UP000515152"/>
    </source>
</evidence>
<dbReference type="PANTHER" id="PTHR21472">
    <property type="entry name" value="ENDONUCLEASE DOMAIN-CONTAINING 1 PROTEIN ENDOD1"/>
    <property type="match status" value="1"/>
</dbReference>
<accession>A0A6P8G392</accession>
<sequence length="457" mass="52075">MQLEKNYNKTAIKSKQALNGDYSNTGYDRGHLNTNSFQCDDGRKATFTLTNSAPMDACFNRVFWKEWEDGVKGILKAQSAREGTAYLVTGTVPSSDYRIPRLGEFDDPSARDFNRVTVPTHVWTAVCYKHNVDEEKSFSFGYIGLNQPDSRINVKTVPQLNYQLSTIYSSMVNIFKDDCFSTKLKSEEIVKELYRNIQLPLSDRLSMSDDVLNTFHTAMSQFDDEGQLPSKRPRVTEATIQESFDSLESWFEKTESMKYVSGSACVLSQQFTGPIKSLSSTGIQKRDSTDDSQELVCSLVPEQISDCNSSCLYNKEARGYYCYYGTSERLCSPEYSVITVKGTKCNSDHTCGTHGYDYYWCYEGRSWEYCSPPLPVGKGYGGRYCRADHNCAQYGKGYTWCYTDYDDNWNYCCSIGDQYSALNGKSCKNDHPCGYHSYSYLWCYTTDLSWEYCCTTS</sequence>
<keyword evidence="3" id="KW-1185">Reference proteome</keyword>
<evidence type="ECO:0000259" key="1">
    <source>
        <dbReference type="SMART" id="SM00477"/>
    </source>
</evidence>
<evidence type="ECO:0000313" key="4">
    <source>
        <dbReference type="RefSeq" id="XP_031433674.1"/>
    </source>
</evidence>
<dbReference type="InterPro" id="IPR020821">
    <property type="entry name" value="ENPP1-3/EXOG-like_nuc-like"/>
</dbReference>
<feature type="domain" description="DNA/RNA non-specific endonuclease/pyrophosphatase/phosphodiesterase" evidence="2">
    <location>
        <begin position="2"/>
        <end position="169"/>
    </location>
</feature>
<reference evidence="4 5" key="1">
    <citation type="submission" date="2025-04" db="UniProtKB">
        <authorList>
            <consortium name="RefSeq"/>
        </authorList>
    </citation>
    <scope>IDENTIFICATION</scope>
</reference>
<dbReference type="RefSeq" id="XP_042565256.1">
    <property type="nucleotide sequence ID" value="XM_042709322.1"/>
</dbReference>
<dbReference type="OrthoDB" id="69221at2759"/>
<protein>
    <submittedName>
        <fullName evidence="4 5">Uncharacterized protein LOC105901129</fullName>
    </submittedName>
</protein>
<dbReference type="InterPro" id="IPR044925">
    <property type="entry name" value="His-Me_finger_sf"/>
</dbReference>
<feature type="domain" description="ENPP1-3/EXOG-like endonuclease/phosphodiesterase" evidence="1">
    <location>
        <begin position="2"/>
        <end position="177"/>
    </location>
</feature>
<proteinExistence type="predicted"/>
<organism evidence="3 4">
    <name type="scientific">Clupea harengus</name>
    <name type="common">Atlantic herring</name>
    <dbReference type="NCBI Taxonomy" id="7950"/>
    <lineage>
        <taxon>Eukaryota</taxon>
        <taxon>Metazoa</taxon>
        <taxon>Chordata</taxon>
        <taxon>Craniata</taxon>
        <taxon>Vertebrata</taxon>
        <taxon>Euteleostomi</taxon>
        <taxon>Actinopterygii</taxon>
        <taxon>Neopterygii</taxon>
        <taxon>Teleostei</taxon>
        <taxon>Clupei</taxon>
        <taxon>Clupeiformes</taxon>
        <taxon>Clupeoidei</taxon>
        <taxon>Clupeidae</taxon>
        <taxon>Clupea</taxon>
    </lineage>
</organism>
<dbReference type="Proteomes" id="UP000515152">
    <property type="component" value="Chromosome 12"/>
</dbReference>
<name>A0A6P8G392_CLUHA</name>
<dbReference type="InterPro" id="IPR044929">
    <property type="entry name" value="DNA/RNA_non-sp_Endonuclease_sf"/>
</dbReference>